<accession>A0A6A6BU62</accession>
<evidence type="ECO:0000313" key="1">
    <source>
        <dbReference type="EMBL" id="KAF2158344.1"/>
    </source>
</evidence>
<name>A0A6A6BU62_ZASCE</name>
<dbReference type="GeneID" id="54563473"/>
<keyword evidence="2" id="KW-1185">Reference proteome</keyword>
<dbReference type="AlphaFoldDB" id="A0A6A6BU62"/>
<protein>
    <submittedName>
        <fullName evidence="1">Uncharacterized protein</fullName>
    </submittedName>
</protein>
<gene>
    <name evidence="1" type="ORF">M409DRAFT_31127</name>
</gene>
<dbReference type="Proteomes" id="UP000799537">
    <property type="component" value="Unassembled WGS sequence"/>
</dbReference>
<reference evidence="1" key="1">
    <citation type="journal article" date="2020" name="Stud. Mycol.">
        <title>101 Dothideomycetes genomes: a test case for predicting lifestyles and emergence of pathogens.</title>
        <authorList>
            <person name="Haridas S."/>
            <person name="Albert R."/>
            <person name="Binder M."/>
            <person name="Bloem J."/>
            <person name="Labutti K."/>
            <person name="Salamov A."/>
            <person name="Andreopoulos B."/>
            <person name="Baker S."/>
            <person name="Barry K."/>
            <person name="Bills G."/>
            <person name="Bluhm B."/>
            <person name="Cannon C."/>
            <person name="Castanera R."/>
            <person name="Culley D."/>
            <person name="Daum C."/>
            <person name="Ezra D."/>
            <person name="Gonzalez J."/>
            <person name="Henrissat B."/>
            <person name="Kuo A."/>
            <person name="Liang C."/>
            <person name="Lipzen A."/>
            <person name="Lutzoni F."/>
            <person name="Magnuson J."/>
            <person name="Mondo S."/>
            <person name="Nolan M."/>
            <person name="Ohm R."/>
            <person name="Pangilinan J."/>
            <person name="Park H.-J."/>
            <person name="Ramirez L."/>
            <person name="Alfaro M."/>
            <person name="Sun H."/>
            <person name="Tritt A."/>
            <person name="Yoshinaga Y."/>
            <person name="Zwiers L.-H."/>
            <person name="Turgeon B."/>
            <person name="Goodwin S."/>
            <person name="Spatafora J."/>
            <person name="Crous P."/>
            <person name="Grigoriev I."/>
        </authorList>
    </citation>
    <scope>NUCLEOTIDE SEQUENCE</scope>
    <source>
        <strain evidence="1">ATCC 36951</strain>
    </source>
</reference>
<dbReference type="EMBL" id="ML993685">
    <property type="protein sequence ID" value="KAF2158344.1"/>
    <property type="molecule type" value="Genomic_DNA"/>
</dbReference>
<dbReference type="RefSeq" id="XP_033659233.1">
    <property type="nucleotide sequence ID" value="XM_033810201.1"/>
</dbReference>
<evidence type="ECO:0000313" key="2">
    <source>
        <dbReference type="Proteomes" id="UP000799537"/>
    </source>
</evidence>
<sequence>MLREQKWTTCLGNSTVATEQLYQVMVHSVPIESIDPSKPSDVVKLQEQNQSLHPGLKIVRAKWLRQAHAPEKKYSTLVLGVAELHTANQIIRKGLVSNFALRSRILQLAVPHHAVLQVPGIWAHSHELS</sequence>
<dbReference type="OrthoDB" id="3933142at2759"/>
<proteinExistence type="predicted"/>
<organism evidence="1 2">
    <name type="scientific">Zasmidium cellare ATCC 36951</name>
    <dbReference type="NCBI Taxonomy" id="1080233"/>
    <lineage>
        <taxon>Eukaryota</taxon>
        <taxon>Fungi</taxon>
        <taxon>Dikarya</taxon>
        <taxon>Ascomycota</taxon>
        <taxon>Pezizomycotina</taxon>
        <taxon>Dothideomycetes</taxon>
        <taxon>Dothideomycetidae</taxon>
        <taxon>Mycosphaerellales</taxon>
        <taxon>Mycosphaerellaceae</taxon>
        <taxon>Zasmidium</taxon>
    </lineage>
</organism>